<dbReference type="GO" id="GO:0006308">
    <property type="term" value="P:DNA catabolic process"/>
    <property type="evidence" value="ECO:0007669"/>
    <property type="project" value="UniProtKB-UniRule"/>
</dbReference>
<dbReference type="GO" id="GO:0009318">
    <property type="term" value="C:exodeoxyribonuclease VII complex"/>
    <property type="evidence" value="ECO:0007669"/>
    <property type="project" value="UniProtKB-UniRule"/>
</dbReference>
<dbReference type="NCBIfam" id="TIGR00237">
    <property type="entry name" value="xseA"/>
    <property type="match status" value="1"/>
</dbReference>
<comment type="caution">
    <text evidence="9">The sequence shown here is derived from an EMBL/GenBank/DDBJ whole genome shotgun (WGS) entry which is preliminary data.</text>
</comment>
<dbReference type="Pfam" id="PF02601">
    <property type="entry name" value="Exonuc_VII_L"/>
    <property type="match status" value="1"/>
</dbReference>
<feature type="domain" description="Exonuclease VII large subunit C-terminal" evidence="7">
    <location>
        <begin position="125"/>
        <end position="334"/>
    </location>
</feature>
<gene>
    <name evidence="5" type="primary">xseA</name>
    <name evidence="9" type="ORF">DPM19_15635</name>
</gene>
<dbReference type="Pfam" id="PF13742">
    <property type="entry name" value="tRNA_anti_2"/>
    <property type="match status" value="1"/>
</dbReference>
<keyword evidence="2 5" id="KW-0540">Nuclease</keyword>
<dbReference type="PANTHER" id="PTHR30008:SF0">
    <property type="entry name" value="EXODEOXYRIBONUCLEASE 7 LARGE SUBUNIT"/>
    <property type="match status" value="1"/>
</dbReference>
<proteinExistence type="inferred from homology"/>
<keyword evidence="10" id="KW-1185">Reference proteome</keyword>
<evidence type="ECO:0000259" key="8">
    <source>
        <dbReference type="Pfam" id="PF13742"/>
    </source>
</evidence>
<keyword evidence="4 5" id="KW-0269">Exonuclease</keyword>
<dbReference type="EC" id="3.1.11.6" evidence="5"/>
<protein>
    <recommendedName>
        <fullName evidence="5">Exodeoxyribonuclease 7 large subunit</fullName>
        <ecNumber evidence="5">3.1.11.6</ecNumber>
    </recommendedName>
    <alternativeName>
        <fullName evidence="5">Exodeoxyribonuclease VII large subunit</fullName>
        <shortName evidence="5">Exonuclease VII large subunit</shortName>
    </alternativeName>
</protein>
<evidence type="ECO:0000256" key="3">
    <source>
        <dbReference type="ARBA" id="ARBA00022801"/>
    </source>
</evidence>
<dbReference type="OrthoDB" id="9802795at2"/>
<keyword evidence="1 5" id="KW-0963">Cytoplasm</keyword>
<dbReference type="InterPro" id="IPR003753">
    <property type="entry name" value="Exonuc_VII_L"/>
</dbReference>
<comment type="function">
    <text evidence="5">Bidirectionally degrades single-stranded DNA into large acid-insoluble oligonucleotides, which are then degraded further into small acid-soluble oligonucleotides.</text>
</comment>
<dbReference type="InterPro" id="IPR020579">
    <property type="entry name" value="Exonuc_VII_lsu_C"/>
</dbReference>
<feature type="domain" description="OB-fold nucleic acid binding" evidence="8">
    <location>
        <begin position="11"/>
        <end position="101"/>
    </location>
</feature>
<comment type="catalytic activity">
    <reaction evidence="5 6">
        <text>Exonucleolytic cleavage in either 5'- to 3'- or 3'- to 5'-direction to yield nucleoside 5'-phosphates.</text>
        <dbReference type="EC" id="3.1.11.6"/>
    </reaction>
</comment>
<evidence type="ECO:0000256" key="4">
    <source>
        <dbReference type="ARBA" id="ARBA00022839"/>
    </source>
</evidence>
<comment type="subunit">
    <text evidence="5">Heterooligomer composed of large and small subunits.</text>
</comment>
<evidence type="ECO:0000313" key="10">
    <source>
        <dbReference type="Proteomes" id="UP000251891"/>
    </source>
</evidence>
<organism evidence="9 10">
    <name type="scientific">Actinomadura craniellae</name>
    <dbReference type="NCBI Taxonomy" id="2231787"/>
    <lineage>
        <taxon>Bacteria</taxon>
        <taxon>Bacillati</taxon>
        <taxon>Actinomycetota</taxon>
        <taxon>Actinomycetes</taxon>
        <taxon>Streptosporangiales</taxon>
        <taxon>Thermomonosporaceae</taxon>
        <taxon>Actinomadura</taxon>
    </lineage>
</organism>
<dbReference type="HAMAP" id="MF_00378">
    <property type="entry name" value="Exonuc_7_L"/>
    <property type="match status" value="1"/>
</dbReference>
<dbReference type="CDD" id="cd04489">
    <property type="entry name" value="ExoVII_LU_OBF"/>
    <property type="match status" value="1"/>
</dbReference>
<reference evidence="9 10" key="1">
    <citation type="submission" date="2018-06" db="EMBL/GenBank/DDBJ databases">
        <title>Actinomadura craniellae sp. nov. isolated from marine sponge Craniella sp.</title>
        <authorList>
            <person name="Li L."/>
            <person name="Xu Q.H."/>
            <person name="Lin H.W."/>
            <person name="Lu Y.H."/>
        </authorList>
    </citation>
    <scope>NUCLEOTIDE SEQUENCE [LARGE SCALE GENOMIC DNA]</scope>
    <source>
        <strain evidence="9 10">LHW63021</strain>
    </source>
</reference>
<dbReference type="GO" id="GO:0005737">
    <property type="term" value="C:cytoplasm"/>
    <property type="evidence" value="ECO:0007669"/>
    <property type="project" value="UniProtKB-SubCell"/>
</dbReference>
<dbReference type="EMBL" id="QLYX01000006">
    <property type="protein sequence ID" value="RAY14390.1"/>
    <property type="molecule type" value="Genomic_DNA"/>
</dbReference>
<dbReference type="GO" id="GO:0003676">
    <property type="term" value="F:nucleic acid binding"/>
    <property type="evidence" value="ECO:0007669"/>
    <property type="project" value="InterPro"/>
</dbReference>
<name>A0A365H5K6_9ACTN</name>
<dbReference type="GO" id="GO:0008855">
    <property type="term" value="F:exodeoxyribonuclease VII activity"/>
    <property type="evidence" value="ECO:0007669"/>
    <property type="project" value="UniProtKB-UniRule"/>
</dbReference>
<dbReference type="PANTHER" id="PTHR30008">
    <property type="entry name" value="EXODEOXYRIBONUCLEASE 7 LARGE SUBUNIT"/>
    <property type="match status" value="1"/>
</dbReference>
<comment type="subcellular location">
    <subcellularLocation>
        <location evidence="5 6">Cytoplasm</location>
    </subcellularLocation>
</comment>
<evidence type="ECO:0000256" key="2">
    <source>
        <dbReference type="ARBA" id="ARBA00022722"/>
    </source>
</evidence>
<dbReference type="Proteomes" id="UP000251891">
    <property type="component" value="Unassembled WGS sequence"/>
</dbReference>
<dbReference type="InterPro" id="IPR025824">
    <property type="entry name" value="OB-fold_nuc-bd_dom"/>
</dbReference>
<comment type="similarity">
    <text evidence="5 6">Belongs to the XseA family.</text>
</comment>
<evidence type="ECO:0000256" key="1">
    <source>
        <dbReference type="ARBA" id="ARBA00022490"/>
    </source>
</evidence>
<accession>A0A365H5K6</accession>
<evidence type="ECO:0000313" key="9">
    <source>
        <dbReference type="EMBL" id="RAY14390.1"/>
    </source>
</evidence>
<evidence type="ECO:0000256" key="5">
    <source>
        <dbReference type="HAMAP-Rule" id="MF_00378"/>
    </source>
</evidence>
<evidence type="ECO:0000259" key="7">
    <source>
        <dbReference type="Pfam" id="PF02601"/>
    </source>
</evidence>
<dbReference type="AlphaFoldDB" id="A0A365H5K6"/>
<evidence type="ECO:0000256" key="6">
    <source>
        <dbReference type="RuleBase" id="RU004355"/>
    </source>
</evidence>
<sequence>METSAESPVPVRTVLQAVGGWIGRLGRIWVEGQITELNRRGGTVYLTLRDPVANMSVRVVGQRAVFDAAGPAVTDGARVVVHARPDFWINRGTFSLNALEVKPVGVGELLARLERLKGVLAAEGLFNPERRRPLPFLPRRIGLICGRDSDAEHDVLQNARRRWPAVRFRIENTAVQGTHAVGEIMAALRGLDADPDIDVIVITRGGGAMEDLLPFSDEALVRAVAATRTPVVSAIGHEQDAPLLDLVADLRASTPTDAAKRVVPDVREQLQLVRRLRDQGRRCVAGRLDREAAWLESVRTRPALADPVQEVERQAEQALALRDRARRALAGALDRAGDHLAHTRARLVALSPAATLRRGYAIAQLPDGSVLRSAADAAVGDELLVRLADGRLAVTVTGPAEPAPGTGGTA</sequence>
<keyword evidence="3 5" id="KW-0378">Hydrolase</keyword>